<evidence type="ECO:0000256" key="5">
    <source>
        <dbReference type="SAM" id="Coils"/>
    </source>
</evidence>
<reference evidence="8 9" key="1">
    <citation type="submission" date="2024-01" db="EMBL/GenBank/DDBJ databases">
        <title>The genomes of 5 underutilized Papilionoideae crops provide insights into root nodulation and disease resistanc.</title>
        <authorList>
            <person name="Yuan L."/>
        </authorList>
    </citation>
    <scope>NUCLEOTIDE SEQUENCE [LARGE SCALE GENOMIC DNA]</scope>
    <source>
        <strain evidence="8">ZHUSHIDOU_FW_LH</strain>
        <tissue evidence="8">Leaf</tissue>
    </source>
</reference>
<feature type="domain" description="PHD-type" evidence="7">
    <location>
        <begin position="68"/>
        <end position="129"/>
    </location>
</feature>
<evidence type="ECO:0000256" key="2">
    <source>
        <dbReference type="ARBA" id="ARBA00022771"/>
    </source>
</evidence>
<evidence type="ECO:0000259" key="7">
    <source>
        <dbReference type="PROSITE" id="PS50016"/>
    </source>
</evidence>
<gene>
    <name evidence="8" type="ORF">RIF29_22202</name>
</gene>
<organism evidence="8 9">
    <name type="scientific">Crotalaria pallida</name>
    <name type="common">Smooth rattlebox</name>
    <name type="synonym">Crotalaria striata</name>
    <dbReference type="NCBI Taxonomy" id="3830"/>
    <lineage>
        <taxon>Eukaryota</taxon>
        <taxon>Viridiplantae</taxon>
        <taxon>Streptophyta</taxon>
        <taxon>Embryophyta</taxon>
        <taxon>Tracheophyta</taxon>
        <taxon>Spermatophyta</taxon>
        <taxon>Magnoliopsida</taxon>
        <taxon>eudicotyledons</taxon>
        <taxon>Gunneridae</taxon>
        <taxon>Pentapetalae</taxon>
        <taxon>rosids</taxon>
        <taxon>fabids</taxon>
        <taxon>Fabales</taxon>
        <taxon>Fabaceae</taxon>
        <taxon>Papilionoideae</taxon>
        <taxon>50 kb inversion clade</taxon>
        <taxon>genistoids sensu lato</taxon>
        <taxon>core genistoids</taxon>
        <taxon>Crotalarieae</taxon>
        <taxon>Crotalaria</taxon>
    </lineage>
</organism>
<evidence type="ECO:0000313" key="8">
    <source>
        <dbReference type="EMBL" id="KAK7269475.1"/>
    </source>
</evidence>
<dbReference type="Gene3D" id="3.30.40.10">
    <property type="entry name" value="Zinc/RING finger domain, C3HC4 (zinc finger)"/>
    <property type="match status" value="1"/>
</dbReference>
<dbReference type="PROSITE" id="PS50016">
    <property type="entry name" value="ZF_PHD_2"/>
    <property type="match status" value="1"/>
</dbReference>
<sequence>MNLPSIKRTPTPPPLPPPNPTPTAVAAAARGVNCTNCNITDRWVLHRLLFRGTDRNLCTSCVLRLHPSSFCPTCLEFFDHSLSSTSPSPSSSAHRFISCTKCPSLTHLRCLPPSSPPPSSFLCPSCSNPSFKFFNPDNARHVLDKKNSRVALCAAKIASASGAKVLNIARVRADRTAREAASARKRAKDALERIAKLQRVEGSGVDVSGSRNFAATNNGVAANNNRREEMNGENRVRVSSVAMPSQVQVQVPRSMAVNNNGVAPHSAVRGNGNVNVNVNANGVVRDNRVNGEDSERVKNNGNGNLNPLGVQFYVRVYASAYPTVRFTCSWPYTK</sequence>
<keyword evidence="2 4" id="KW-0863">Zinc-finger</keyword>
<keyword evidence="9" id="KW-1185">Reference proteome</keyword>
<dbReference type="InterPro" id="IPR011011">
    <property type="entry name" value="Znf_FYVE_PHD"/>
</dbReference>
<dbReference type="InterPro" id="IPR019787">
    <property type="entry name" value="Znf_PHD-finger"/>
</dbReference>
<keyword evidence="5" id="KW-0175">Coiled coil</keyword>
<keyword evidence="1" id="KW-0479">Metal-binding</keyword>
<evidence type="ECO:0000256" key="3">
    <source>
        <dbReference type="ARBA" id="ARBA00022833"/>
    </source>
</evidence>
<dbReference type="InterPro" id="IPR013083">
    <property type="entry name" value="Znf_RING/FYVE/PHD"/>
</dbReference>
<dbReference type="AlphaFoldDB" id="A0AAN9F8W6"/>
<name>A0AAN9F8W6_CROPI</name>
<evidence type="ECO:0000256" key="1">
    <source>
        <dbReference type="ARBA" id="ARBA00022723"/>
    </source>
</evidence>
<evidence type="ECO:0000256" key="6">
    <source>
        <dbReference type="SAM" id="MobiDB-lite"/>
    </source>
</evidence>
<dbReference type="GO" id="GO:0008270">
    <property type="term" value="F:zinc ion binding"/>
    <property type="evidence" value="ECO:0007669"/>
    <property type="project" value="UniProtKB-KW"/>
</dbReference>
<dbReference type="EMBL" id="JAYWIO010000004">
    <property type="protein sequence ID" value="KAK7269475.1"/>
    <property type="molecule type" value="Genomic_DNA"/>
</dbReference>
<dbReference type="Proteomes" id="UP001372338">
    <property type="component" value="Unassembled WGS sequence"/>
</dbReference>
<dbReference type="PANTHER" id="PTHR34451">
    <property type="entry name" value="PHD FINGER FAMILY PROTEIN"/>
    <property type="match status" value="1"/>
</dbReference>
<feature type="compositionally biased region" description="Pro residues" evidence="6">
    <location>
        <begin position="10"/>
        <end position="21"/>
    </location>
</feature>
<dbReference type="InterPro" id="IPR019786">
    <property type="entry name" value="Zinc_finger_PHD-type_CS"/>
</dbReference>
<proteinExistence type="predicted"/>
<protein>
    <recommendedName>
        <fullName evidence="7">PHD-type domain-containing protein</fullName>
    </recommendedName>
</protein>
<keyword evidence="3" id="KW-0862">Zinc</keyword>
<comment type="caution">
    <text evidence="8">The sequence shown here is derived from an EMBL/GenBank/DDBJ whole genome shotgun (WGS) entry which is preliminary data.</text>
</comment>
<dbReference type="PANTHER" id="PTHR34451:SF15">
    <property type="entry name" value="PHD-TYPE DOMAIN-CONTAINING PROTEIN"/>
    <property type="match status" value="1"/>
</dbReference>
<dbReference type="SUPFAM" id="SSF57903">
    <property type="entry name" value="FYVE/PHD zinc finger"/>
    <property type="match status" value="1"/>
</dbReference>
<evidence type="ECO:0000256" key="4">
    <source>
        <dbReference type="PROSITE-ProRule" id="PRU00146"/>
    </source>
</evidence>
<dbReference type="SMART" id="SM00249">
    <property type="entry name" value="PHD"/>
    <property type="match status" value="1"/>
</dbReference>
<feature type="region of interest" description="Disordered" evidence="6">
    <location>
        <begin position="1"/>
        <end position="23"/>
    </location>
</feature>
<dbReference type="PROSITE" id="PS01359">
    <property type="entry name" value="ZF_PHD_1"/>
    <property type="match status" value="1"/>
</dbReference>
<feature type="coiled-coil region" evidence="5">
    <location>
        <begin position="173"/>
        <end position="200"/>
    </location>
</feature>
<accession>A0AAN9F8W6</accession>
<dbReference type="InterPro" id="IPR001965">
    <property type="entry name" value="Znf_PHD"/>
</dbReference>
<evidence type="ECO:0000313" key="9">
    <source>
        <dbReference type="Proteomes" id="UP001372338"/>
    </source>
</evidence>